<dbReference type="PANTHER" id="PTHR34472:SF1">
    <property type="entry name" value="SULFUR CARRIER PROTEIN THIS"/>
    <property type="match status" value="1"/>
</dbReference>
<dbReference type="InterPro" id="IPR010035">
    <property type="entry name" value="Thi_S"/>
</dbReference>
<dbReference type="InterPro" id="IPR012675">
    <property type="entry name" value="Beta-grasp_dom_sf"/>
</dbReference>
<dbReference type="InterPro" id="IPR016155">
    <property type="entry name" value="Mopterin_synth/thiamin_S_b"/>
</dbReference>
<dbReference type="NCBIfam" id="TIGR01683">
    <property type="entry name" value="thiS"/>
    <property type="match status" value="1"/>
</dbReference>
<accession>A0ABS1SVG4</accession>
<keyword evidence="2" id="KW-1185">Reference proteome</keyword>
<protein>
    <submittedName>
        <fullName evidence="1">Sulfur carrier protein ThiS</fullName>
    </submittedName>
</protein>
<dbReference type="Gene3D" id="3.10.20.30">
    <property type="match status" value="1"/>
</dbReference>
<dbReference type="CDD" id="cd00565">
    <property type="entry name" value="Ubl_ThiS"/>
    <property type="match status" value="1"/>
</dbReference>
<dbReference type="InterPro" id="IPR003749">
    <property type="entry name" value="ThiS/MoaD-like"/>
</dbReference>
<gene>
    <name evidence="1" type="primary">thiS</name>
    <name evidence="1" type="ORF">JMA39_02420</name>
</gene>
<proteinExistence type="predicted"/>
<dbReference type="Pfam" id="PF02597">
    <property type="entry name" value="ThiS"/>
    <property type="match status" value="1"/>
</dbReference>
<dbReference type="PANTHER" id="PTHR34472">
    <property type="entry name" value="SULFUR CARRIER PROTEIN THIS"/>
    <property type="match status" value="1"/>
</dbReference>
<evidence type="ECO:0000313" key="1">
    <source>
        <dbReference type="EMBL" id="MBL4912005.1"/>
    </source>
</evidence>
<sequence>MYKGNGSVSITVNDEVKQIADKARLQNVIESYCENRAVDINSVAVALNSEVVPHSRWQSQICQANDKLELFSVVAGG</sequence>
<dbReference type="EMBL" id="JAESVD010000001">
    <property type="protein sequence ID" value="MBL4912005.1"/>
    <property type="molecule type" value="Genomic_DNA"/>
</dbReference>
<organism evidence="1 2">
    <name type="scientific">Shewanella schlegeliana</name>
    <dbReference type="NCBI Taxonomy" id="190308"/>
    <lineage>
        <taxon>Bacteria</taxon>
        <taxon>Pseudomonadati</taxon>
        <taxon>Pseudomonadota</taxon>
        <taxon>Gammaproteobacteria</taxon>
        <taxon>Alteromonadales</taxon>
        <taxon>Shewanellaceae</taxon>
        <taxon>Shewanella</taxon>
    </lineage>
</organism>
<evidence type="ECO:0000313" key="2">
    <source>
        <dbReference type="Proteomes" id="UP000604898"/>
    </source>
</evidence>
<name>A0ABS1SVG4_9GAMM</name>
<dbReference type="RefSeq" id="WP_202720231.1">
    <property type="nucleotide sequence ID" value="NZ_BPEX01000026.1"/>
</dbReference>
<dbReference type="Proteomes" id="UP000604898">
    <property type="component" value="Unassembled WGS sequence"/>
</dbReference>
<comment type="caution">
    <text evidence="1">The sequence shown here is derived from an EMBL/GenBank/DDBJ whole genome shotgun (WGS) entry which is preliminary data.</text>
</comment>
<reference evidence="1 2" key="1">
    <citation type="submission" date="2021-01" db="EMBL/GenBank/DDBJ databases">
        <title>Genome sequence of Shewanella schlegeliana JCM 11561.</title>
        <authorList>
            <person name="Zhang H."/>
            <person name="Li C."/>
        </authorList>
    </citation>
    <scope>NUCLEOTIDE SEQUENCE [LARGE SCALE GENOMIC DNA]</scope>
    <source>
        <strain evidence="1 2">JCM 11561</strain>
    </source>
</reference>
<dbReference type="SUPFAM" id="SSF54285">
    <property type="entry name" value="MoaD/ThiS"/>
    <property type="match status" value="1"/>
</dbReference>